<keyword evidence="1" id="KW-0812">Transmembrane</keyword>
<keyword evidence="1" id="KW-1133">Transmembrane helix</keyword>
<proteinExistence type="predicted"/>
<dbReference type="OrthoDB" id="4542680at2"/>
<dbReference type="AlphaFoldDB" id="A0A1X0B8J8"/>
<evidence type="ECO:0008006" key="4">
    <source>
        <dbReference type="Google" id="ProtNLM"/>
    </source>
</evidence>
<name>A0A1X0B8J8_9MYCO</name>
<evidence type="ECO:0000313" key="3">
    <source>
        <dbReference type="Proteomes" id="UP000192448"/>
    </source>
</evidence>
<keyword evidence="3" id="KW-1185">Reference proteome</keyword>
<reference evidence="2 3" key="1">
    <citation type="submission" date="2017-02" db="EMBL/GenBank/DDBJ databases">
        <title>The new phylogeny of genus Mycobacterium.</title>
        <authorList>
            <person name="Tortoli E."/>
            <person name="Trovato A."/>
            <person name="Cirillo D.M."/>
        </authorList>
    </citation>
    <scope>NUCLEOTIDE SEQUENCE [LARGE SCALE GENOMIC DNA]</scope>
    <source>
        <strain evidence="2 3">RW6</strain>
    </source>
</reference>
<accession>A0A1X0B8J8</accession>
<dbReference type="PANTHER" id="PTHR42305:SF1">
    <property type="entry name" value="MEMBRANE PROTEIN RV1733C-RELATED"/>
    <property type="match status" value="1"/>
</dbReference>
<evidence type="ECO:0000313" key="2">
    <source>
        <dbReference type="EMBL" id="ORA38660.1"/>
    </source>
</evidence>
<dbReference type="EMBL" id="MVHF01000003">
    <property type="protein sequence ID" value="ORA38660.1"/>
    <property type="molecule type" value="Genomic_DNA"/>
</dbReference>
<feature type="transmembrane region" description="Helical" evidence="1">
    <location>
        <begin position="146"/>
        <end position="168"/>
    </location>
</feature>
<comment type="caution">
    <text evidence="2">The sequence shown here is derived from an EMBL/GenBank/DDBJ whole genome shotgun (WGS) entry which is preliminary data.</text>
</comment>
<gene>
    <name evidence="2" type="ORF">BST13_04560</name>
</gene>
<dbReference type="PANTHER" id="PTHR42305">
    <property type="entry name" value="MEMBRANE PROTEIN RV1733C-RELATED"/>
    <property type="match status" value="1"/>
</dbReference>
<sequence>MYSTLSRTLGRRWVFRGLARNPLARMTDRVEAFAILGVLLTALLVVPTAVQSGTDAYSADLRAIAEQTRSLHSTNAEVLRGTVQGAQRYSTGLPVLVQWREGSQTRTGRTTFSTPTSTGQQVVIWLDQKGNVVDAPRRKADAQLTAFVRSAGVWLGAVALSVLIAYLVRRLLDRVRANAWERELQLLAHNDDGWANRRI</sequence>
<organism evidence="2 3">
    <name type="scientific">Mycobacterium aquaticum</name>
    <dbReference type="NCBI Taxonomy" id="1927124"/>
    <lineage>
        <taxon>Bacteria</taxon>
        <taxon>Bacillati</taxon>
        <taxon>Actinomycetota</taxon>
        <taxon>Actinomycetes</taxon>
        <taxon>Mycobacteriales</taxon>
        <taxon>Mycobacteriaceae</taxon>
        <taxon>Mycobacterium</taxon>
    </lineage>
</organism>
<keyword evidence="1" id="KW-0472">Membrane</keyword>
<evidence type="ECO:0000256" key="1">
    <source>
        <dbReference type="SAM" id="Phobius"/>
    </source>
</evidence>
<dbReference type="RefSeq" id="WP_142282723.1">
    <property type="nucleotide sequence ID" value="NZ_MVHF01000003.1"/>
</dbReference>
<dbReference type="InterPro" id="IPR039708">
    <property type="entry name" value="MT1774/Rv1733c-like"/>
</dbReference>
<dbReference type="Proteomes" id="UP000192448">
    <property type="component" value="Unassembled WGS sequence"/>
</dbReference>
<protein>
    <recommendedName>
        <fullName evidence="4">Transmembrane protein</fullName>
    </recommendedName>
</protein>
<dbReference type="STRING" id="1927124.BST13_04560"/>